<gene>
    <name evidence="2" type="ORF">LIER_17927</name>
</gene>
<dbReference type="Gene3D" id="3.30.420.10">
    <property type="entry name" value="Ribonuclease H-like superfamily/Ribonuclease H"/>
    <property type="match status" value="1"/>
</dbReference>
<dbReference type="PANTHER" id="PTHR42648:SF28">
    <property type="entry name" value="TRANSPOSON-ENCODED PROTEIN WITH RIBONUCLEASE H-LIKE AND RETROVIRUS ZINC FINGER-LIKE DOMAINS"/>
    <property type="match status" value="1"/>
</dbReference>
<dbReference type="GO" id="GO:0003676">
    <property type="term" value="F:nucleic acid binding"/>
    <property type="evidence" value="ECO:0007669"/>
    <property type="project" value="InterPro"/>
</dbReference>
<dbReference type="PANTHER" id="PTHR42648">
    <property type="entry name" value="TRANSPOSASE, PUTATIVE-RELATED"/>
    <property type="match status" value="1"/>
</dbReference>
<proteinExistence type="predicted"/>
<reference evidence="2 3" key="1">
    <citation type="submission" date="2024-01" db="EMBL/GenBank/DDBJ databases">
        <title>The complete chloroplast genome sequence of Lithospermum erythrorhizon: insights into the phylogenetic relationship among Boraginaceae species and the maternal lineages of purple gromwells.</title>
        <authorList>
            <person name="Okada T."/>
            <person name="Watanabe K."/>
        </authorList>
    </citation>
    <scope>NUCLEOTIDE SEQUENCE [LARGE SCALE GENOMIC DNA]</scope>
</reference>
<dbReference type="EMBL" id="BAABME010004238">
    <property type="protein sequence ID" value="GAA0161666.1"/>
    <property type="molecule type" value="Genomic_DNA"/>
</dbReference>
<keyword evidence="3" id="KW-1185">Reference proteome</keyword>
<dbReference type="Proteomes" id="UP001454036">
    <property type="component" value="Unassembled WGS sequence"/>
</dbReference>
<accession>A0AAV3QEP7</accession>
<dbReference type="Pfam" id="PF25597">
    <property type="entry name" value="SH3_retrovirus"/>
    <property type="match status" value="1"/>
</dbReference>
<organism evidence="2 3">
    <name type="scientific">Lithospermum erythrorhizon</name>
    <name type="common">Purple gromwell</name>
    <name type="synonym">Lithospermum officinale var. erythrorhizon</name>
    <dbReference type="NCBI Taxonomy" id="34254"/>
    <lineage>
        <taxon>Eukaryota</taxon>
        <taxon>Viridiplantae</taxon>
        <taxon>Streptophyta</taxon>
        <taxon>Embryophyta</taxon>
        <taxon>Tracheophyta</taxon>
        <taxon>Spermatophyta</taxon>
        <taxon>Magnoliopsida</taxon>
        <taxon>eudicotyledons</taxon>
        <taxon>Gunneridae</taxon>
        <taxon>Pentapetalae</taxon>
        <taxon>asterids</taxon>
        <taxon>lamiids</taxon>
        <taxon>Boraginales</taxon>
        <taxon>Boraginaceae</taxon>
        <taxon>Boraginoideae</taxon>
        <taxon>Lithospermeae</taxon>
        <taxon>Lithospermum</taxon>
    </lineage>
</organism>
<protein>
    <recommendedName>
        <fullName evidence="1">Retroviral polymerase SH3-like domain-containing protein</fullName>
    </recommendedName>
</protein>
<name>A0AAV3QEP7_LITER</name>
<evidence type="ECO:0000259" key="1">
    <source>
        <dbReference type="Pfam" id="PF25597"/>
    </source>
</evidence>
<dbReference type="SUPFAM" id="SSF53098">
    <property type="entry name" value="Ribonuclease H-like"/>
    <property type="match status" value="1"/>
</dbReference>
<evidence type="ECO:0000313" key="2">
    <source>
        <dbReference type="EMBL" id="GAA0161666.1"/>
    </source>
</evidence>
<dbReference type="InterPro" id="IPR036397">
    <property type="entry name" value="RNaseH_sf"/>
</dbReference>
<comment type="caution">
    <text evidence="2">The sequence shown here is derived from an EMBL/GenBank/DDBJ whole genome shotgun (WGS) entry which is preliminary data.</text>
</comment>
<dbReference type="InterPro" id="IPR012337">
    <property type="entry name" value="RNaseH-like_sf"/>
</dbReference>
<dbReference type="AlphaFoldDB" id="A0AAV3QEP7"/>
<feature type="domain" description="Retroviral polymerase SH3-like" evidence="1">
    <location>
        <begin position="55"/>
        <end position="94"/>
    </location>
</feature>
<evidence type="ECO:0000313" key="3">
    <source>
        <dbReference type="Proteomes" id="UP001454036"/>
    </source>
</evidence>
<dbReference type="InterPro" id="IPR039537">
    <property type="entry name" value="Retrotran_Ty1/copia-like"/>
</dbReference>
<dbReference type="InterPro" id="IPR057670">
    <property type="entry name" value="SH3_retrovirus"/>
</dbReference>
<sequence>MLRDVGLEKSLWAEAVNIACYVINRSPSTTIELKTPIEMWNGKKPDYSRLHIFGSHVYVMYNAQEITKLDPKSRKYFFLGYADGVKGSRLWDPTPPQDDMLVAGPNKDRVKELKAQMAKEFEMKDLGPENMILGMQIYRDRKIWVS</sequence>